<sequence length="474" mass="50552">MGSIRRIVMCIGLAIYIAMPGTAQEWIITGALKTGRHWHRTEVLPDGRFLIIGGISGSSKYVDGAGLDGMSIASCEIFDPVANTTIDAATMLFPRSEFPSVVTPDGKILVFGGLIGESERGPCTNTIEEYDPVTDRWTIVGAMTTERRRHAAIMIDDRRVLIVGGARESRVTYPTTEIYDIVDHTTIQVADLPQPLKEGNLAMVGGMPVYVGGREGGPNSPRQRFLYSFDVTTNMWVSGDERLSMPAITSAVSTTPDDMVVCGGNVQELPAVFSDGVYAIRNGVSKKIVTMGVGRTLHAMIAMGEATVMVSGGVDSALRALSSTLLIDVPGERVVVNPQHRIARAYHSLLRAEHPQYGTTFYAISGMQGDQSLTNTIERLSIRSEAALLATSVHLHGDASATIAVSPNPVVDVAMVSAVPGARLDIIDMTGRTVFSTTASSGREAIDMHACPPGVYAVRMTSGGVGKTVTVAKR</sequence>
<evidence type="ECO:0000313" key="2">
    <source>
        <dbReference type="EMBL" id="OJX59408.1"/>
    </source>
</evidence>
<organism evidence="2 3">
    <name type="scientific">Candidatus Kapaibacterium thiocyanatum</name>
    <dbReference type="NCBI Taxonomy" id="1895771"/>
    <lineage>
        <taxon>Bacteria</taxon>
        <taxon>Pseudomonadati</taxon>
        <taxon>Candidatus Kapaibacteriota</taxon>
        <taxon>Candidatus Kapaibacteriia</taxon>
        <taxon>Candidatus Kapaibacteriales</taxon>
        <taxon>Candidatus Kapaibacteriaceae</taxon>
        <taxon>Candidatus Kapaibacterium</taxon>
    </lineage>
</organism>
<dbReference type="SMART" id="SM00612">
    <property type="entry name" value="Kelch"/>
    <property type="match status" value="3"/>
</dbReference>
<proteinExistence type="predicted"/>
<dbReference type="InterPro" id="IPR015915">
    <property type="entry name" value="Kelch-typ_b-propeller"/>
</dbReference>
<comment type="caution">
    <text evidence="2">The sequence shown here is derived from an EMBL/GenBank/DDBJ whole genome shotgun (WGS) entry which is preliminary data.</text>
</comment>
<dbReference type="Proteomes" id="UP000184233">
    <property type="component" value="Unassembled WGS sequence"/>
</dbReference>
<evidence type="ECO:0000313" key="3">
    <source>
        <dbReference type="Proteomes" id="UP000184233"/>
    </source>
</evidence>
<dbReference type="SUPFAM" id="SSF117281">
    <property type="entry name" value="Kelch motif"/>
    <property type="match status" value="2"/>
</dbReference>
<dbReference type="STRING" id="1895771.BGO89_03050"/>
<dbReference type="AlphaFoldDB" id="A0A1M3L2G7"/>
<dbReference type="PANTHER" id="PTHR45632">
    <property type="entry name" value="LD33804P"/>
    <property type="match status" value="1"/>
</dbReference>
<dbReference type="InterPro" id="IPR026444">
    <property type="entry name" value="Secre_tail"/>
</dbReference>
<dbReference type="NCBIfam" id="TIGR04183">
    <property type="entry name" value="Por_Secre_tail"/>
    <property type="match status" value="1"/>
</dbReference>
<evidence type="ECO:0000259" key="1">
    <source>
        <dbReference type="Pfam" id="PF18962"/>
    </source>
</evidence>
<dbReference type="Pfam" id="PF18962">
    <property type="entry name" value="Por_Secre_tail"/>
    <property type="match status" value="1"/>
</dbReference>
<gene>
    <name evidence="2" type="ORF">BGO89_03050</name>
</gene>
<reference evidence="2 3" key="1">
    <citation type="submission" date="2016-09" db="EMBL/GenBank/DDBJ databases">
        <title>Genome-resolved meta-omics ties microbial dynamics to process performance in biotechnology for thiocyanate degradation.</title>
        <authorList>
            <person name="Kantor R.S."/>
            <person name="Huddy R.J."/>
            <person name="Iyer R."/>
            <person name="Thomas B.C."/>
            <person name="Brown C.T."/>
            <person name="Anantharaman K."/>
            <person name="Tringe S."/>
            <person name="Hettich R.L."/>
            <person name="Harrison S.T."/>
            <person name="Banfield J.F."/>
        </authorList>
    </citation>
    <scope>NUCLEOTIDE SEQUENCE [LARGE SCALE GENOMIC DNA]</scope>
    <source>
        <strain evidence="2">59-99</strain>
    </source>
</reference>
<accession>A0A1M3L2G7</accession>
<protein>
    <recommendedName>
        <fullName evidence="1">Secretion system C-terminal sorting domain-containing protein</fullName>
    </recommendedName>
</protein>
<dbReference type="EMBL" id="MKVH01000013">
    <property type="protein sequence ID" value="OJX59408.1"/>
    <property type="molecule type" value="Genomic_DNA"/>
</dbReference>
<dbReference type="InterPro" id="IPR006652">
    <property type="entry name" value="Kelch_1"/>
</dbReference>
<dbReference type="Pfam" id="PF01344">
    <property type="entry name" value="Kelch_1"/>
    <property type="match status" value="1"/>
</dbReference>
<dbReference type="Gene3D" id="2.120.10.80">
    <property type="entry name" value="Kelch-type beta propeller"/>
    <property type="match status" value="2"/>
</dbReference>
<name>A0A1M3L2G7_9BACT</name>
<feature type="domain" description="Secretion system C-terminal sorting" evidence="1">
    <location>
        <begin position="406"/>
        <end position="464"/>
    </location>
</feature>